<dbReference type="Gene3D" id="1.20.1250.20">
    <property type="entry name" value="MFS general substrate transporter like domains"/>
    <property type="match status" value="1"/>
</dbReference>
<name>A0A1C4ZZU4_9ACTN</name>
<feature type="transmembrane region" description="Helical" evidence="5">
    <location>
        <begin position="288"/>
        <end position="314"/>
    </location>
</feature>
<feature type="transmembrane region" description="Helical" evidence="5">
    <location>
        <begin position="423"/>
        <end position="446"/>
    </location>
</feature>
<feature type="transmembrane region" description="Helical" evidence="5">
    <location>
        <begin position="183"/>
        <end position="207"/>
    </location>
</feature>
<feature type="transmembrane region" description="Helical" evidence="5">
    <location>
        <begin position="120"/>
        <end position="144"/>
    </location>
</feature>
<dbReference type="Proteomes" id="UP000199504">
    <property type="component" value="Unassembled WGS sequence"/>
</dbReference>
<keyword evidence="8" id="KW-1185">Reference proteome</keyword>
<dbReference type="Pfam" id="PF07690">
    <property type="entry name" value="MFS_1"/>
    <property type="match status" value="2"/>
</dbReference>
<dbReference type="InterPro" id="IPR011701">
    <property type="entry name" value="MFS"/>
</dbReference>
<feature type="domain" description="Major facilitator superfamily (MFS) profile" evidence="6">
    <location>
        <begin position="29"/>
        <end position="481"/>
    </location>
</feature>
<feature type="transmembrane region" description="Helical" evidence="5">
    <location>
        <begin position="156"/>
        <end position="177"/>
    </location>
</feature>
<dbReference type="InterPro" id="IPR020846">
    <property type="entry name" value="MFS_dom"/>
</dbReference>
<dbReference type="SUPFAM" id="SSF103473">
    <property type="entry name" value="MFS general substrate transporter"/>
    <property type="match status" value="1"/>
</dbReference>
<gene>
    <name evidence="7" type="ORF">GA0070564_10790</name>
</gene>
<evidence type="ECO:0000256" key="5">
    <source>
        <dbReference type="SAM" id="Phobius"/>
    </source>
</evidence>
<keyword evidence="4 5" id="KW-0472">Membrane</keyword>
<dbReference type="PANTHER" id="PTHR42718:SF39">
    <property type="entry name" value="ACTINORHODIN TRANSPORTER-RELATED"/>
    <property type="match status" value="1"/>
</dbReference>
<dbReference type="GO" id="GO:0022857">
    <property type="term" value="F:transmembrane transporter activity"/>
    <property type="evidence" value="ECO:0007669"/>
    <property type="project" value="InterPro"/>
</dbReference>
<feature type="transmembrane region" description="Helical" evidence="5">
    <location>
        <begin position="250"/>
        <end position="267"/>
    </location>
</feature>
<dbReference type="InterPro" id="IPR036259">
    <property type="entry name" value="MFS_trans_sf"/>
</dbReference>
<dbReference type="PANTHER" id="PTHR42718">
    <property type="entry name" value="MAJOR FACILITATOR SUPERFAMILY MULTIDRUG TRANSPORTER MFSC"/>
    <property type="match status" value="1"/>
</dbReference>
<evidence type="ECO:0000259" key="6">
    <source>
        <dbReference type="PROSITE" id="PS50850"/>
    </source>
</evidence>
<evidence type="ECO:0000256" key="1">
    <source>
        <dbReference type="ARBA" id="ARBA00004651"/>
    </source>
</evidence>
<protein>
    <submittedName>
        <fullName evidence="7">Drug resistance transporter, EmrB/QacA subfamily</fullName>
    </submittedName>
</protein>
<dbReference type="Gene3D" id="1.20.1720.10">
    <property type="entry name" value="Multidrug resistance protein D"/>
    <property type="match status" value="1"/>
</dbReference>
<dbReference type="CDD" id="cd17321">
    <property type="entry name" value="MFS_MMR_MDR_like"/>
    <property type="match status" value="1"/>
</dbReference>
<feature type="transmembrane region" description="Helical" evidence="5">
    <location>
        <begin position="95"/>
        <end position="114"/>
    </location>
</feature>
<feature type="transmembrane region" description="Helical" evidence="5">
    <location>
        <begin position="458"/>
        <end position="480"/>
    </location>
</feature>
<evidence type="ECO:0000256" key="2">
    <source>
        <dbReference type="ARBA" id="ARBA00022692"/>
    </source>
</evidence>
<dbReference type="RefSeq" id="WP_218104983.1">
    <property type="nucleotide sequence ID" value="NZ_FMCX01000007.1"/>
</dbReference>
<reference evidence="8" key="1">
    <citation type="submission" date="2016-06" db="EMBL/GenBank/DDBJ databases">
        <authorList>
            <person name="Varghese N."/>
            <person name="Submissions Spin"/>
        </authorList>
    </citation>
    <scope>NUCLEOTIDE SEQUENCE [LARGE SCALE GENOMIC DNA]</scope>
    <source>
        <strain evidence="8">DSM 44830</strain>
    </source>
</reference>
<evidence type="ECO:0000313" key="7">
    <source>
        <dbReference type="EMBL" id="SCF38477.1"/>
    </source>
</evidence>
<organism evidence="7 8">
    <name type="scientific">Micromonospora mirobrigensis</name>
    <dbReference type="NCBI Taxonomy" id="262898"/>
    <lineage>
        <taxon>Bacteria</taxon>
        <taxon>Bacillati</taxon>
        <taxon>Actinomycetota</taxon>
        <taxon>Actinomycetes</taxon>
        <taxon>Micromonosporales</taxon>
        <taxon>Micromonosporaceae</taxon>
        <taxon>Micromonospora</taxon>
    </lineage>
</organism>
<accession>A0A1C4ZZU4</accession>
<sequence>MTTGRQQELPPTEATAVAEPAERAPGWGTLWVVLTGIFMITLDFFIVNVAIPSTQADLGASAAQIEFVVAGYGLAYAAGLITGGRLGDLYGRRRMFSIGLALFTLASAACGLAPDAGSLVAARIFQGVAAAAMAPQVLAILGVVYTGRYRAAAFNAYGLTMGIAGIFGQLIGGALIQSDLAGLGWRMCFLINLPVGLVALLLVPRVVPESRAPGRERPDLVGALLITLGLVATVLPLVEGRERGWPMWTWLSLAAAGPLLAVFAAYQHRLAARGGAPLMNLALFRQRAFGAGIVTTLVYYSGMASFFLVFALYLQQGRGLSALEAGLMLVPQGLGFMAASFFAGRLAARLGRQVLAVGGAALALGVLGLDVTVEQIGISGNPVLLVPALVVGGVGMGLVMAPLASIVLAGVAPRHVGAASGALSTALQVGNSVGVALIGVVFYGALDDRTGADRFPHAYLLSSVLLLALAVAVVALVQLLPGRRAPAPAPASATA</sequence>
<feature type="transmembrane region" description="Helical" evidence="5">
    <location>
        <begin position="63"/>
        <end position="83"/>
    </location>
</feature>
<evidence type="ECO:0000256" key="3">
    <source>
        <dbReference type="ARBA" id="ARBA00022989"/>
    </source>
</evidence>
<evidence type="ECO:0000313" key="8">
    <source>
        <dbReference type="Proteomes" id="UP000199504"/>
    </source>
</evidence>
<proteinExistence type="predicted"/>
<feature type="transmembrane region" description="Helical" evidence="5">
    <location>
        <begin position="219"/>
        <end position="238"/>
    </location>
</feature>
<evidence type="ECO:0000256" key="4">
    <source>
        <dbReference type="ARBA" id="ARBA00023136"/>
    </source>
</evidence>
<feature type="transmembrane region" description="Helical" evidence="5">
    <location>
        <begin position="30"/>
        <end position="51"/>
    </location>
</feature>
<comment type="subcellular location">
    <subcellularLocation>
        <location evidence="1">Cell membrane</location>
        <topology evidence="1">Multi-pass membrane protein</topology>
    </subcellularLocation>
</comment>
<feature type="transmembrane region" description="Helical" evidence="5">
    <location>
        <begin position="320"/>
        <end position="342"/>
    </location>
</feature>
<keyword evidence="2 5" id="KW-0812">Transmembrane</keyword>
<feature type="transmembrane region" description="Helical" evidence="5">
    <location>
        <begin position="354"/>
        <end position="373"/>
    </location>
</feature>
<dbReference type="STRING" id="262898.GA0070564_10790"/>
<dbReference type="AlphaFoldDB" id="A0A1C4ZZU4"/>
<dbReference type="EMBL" id="FMCX01000007">
    <property type="protein sequence ID" value="SCF38477.1"/>
    <property type="molecule type" value="Genomic_DNA"/>
</dbReference>
<dbReference type="GO" id="GO:0005886">
    <property type="term" value="C:plasma membrane"/>
    <property type="evidence" value="ECO:0007669"/>
    <property type="project" value="UniProtKB-SubCell"/>
</dbReference>
<keyword evidence="3 5" id="KW-1133">Transmembrane helix</keyword>
<feature type="transmembrane region" description="Helical" evidence="5">
    <location>
        <begin position="385"/>
        <end position="411"/>
    </location>
</feature>
<dbReference type="PROSITE" id="PS50850">
    <property type="entry name" value="MFS"/>
    <property type="match status" value="1"/>
</dbReference>